<gene>
    <name evidence="10" type="ORF">ESZ91_11020</name>
</gene>
<dbReference type="GO" id="GO:0000976">
    <property type="term" value="F:transcription cis-regulatory region binding"/>
    <property type="evidence" value="ECO:0007669"/>
    <property type="project" value="TreeGrafter"/>
</dbReference>
<dbReference type="SUPFAM" id="SSF52172">
    <property type="entry name" value="CheY-like"/>
    <property type="match status" value="1"/>
</dbReference>
<dbReference type="Proteomes" id="UP000291269">
    <property type="component" value="Unassembled WGS sequence"/>
</dbReference>
<proteinExistence type="predicted"/>
<name>A0A4Q2K911_9FIRM</name>
<evidence type="ECO:0000256" key="4">
    <source>
        <dbReference type="ARBA" id="ARBA00023163"/>
    </source>
</evidence>
<dbReference type="InterPro" id="IPR036388">
    <property type="entry name" value="WH-like_DNA-bd_sf"/>
</dbReference>
<dbReference type="PROSITE" id="PS51755">
    <property type="entry name" value="OMPR_PHOB"/>
    <property type="match status" value="1"/>
</dbReference>
<dbReference type="Gene3D" id="3.40.50.2300">
    <property type="match status" value="1"/>
</dbReference>
<dbReference type="EMBL" id="SDOZ01000005">
    <property type="protein sequence ID" value="RXZ57877.1"/>
    <property type="molecule type" value="Genomic_DNA"/>
</dbReference>
<dbReference type="PANTHER" id="PTHR48111:SF50">
    <property type="entry name" value="KDP OPERON TRANSCRIPTIONAL REGULATORY PROTEIN KDPE"/>
    <property type="match status" value="1"/>
</dbReference>
<reference evidence="10 11" key="1">
    <citation type="journal article" date="2019" name="Gut">
        <title>Antibiotics-induced monodominance of a novel gut bacterial order.</title>
        <authorList>
            <person name="Hildebrand F."/>
            <person name="Moitinho-Silva L."/>
            <person name="Blasche S."/>
            <person name="Jahn M.T."/>
            <person name="Gossmann T.I."/>
            <person name="Heuerta-Cepas J."/>
            <person name="Hercog R."/>
            <person name="Luetge M."/>
            <person name="Bahram M."/>
            <person name="Pryszlak A."/>
            <person name="Alves R.J."/>
            <person name="Waszak S.M."/>
            <person name="Zhu A."/>
            <person name="Ye L."/>
            <person name="Costea P.I."/>
            <person name="Aalvink S."/>
            <person name="Belzer C."/>
            <person name="Forslund S.K."/>
            <person name="Sunagawa S."/>
            <person name="Hentschel U."/>
            <person name="Merten C."/>
            <person name="Patil K.R."/>
            <person name="Benes V."/>
            <person name="Bork P."/>
        </authorList>
    </citation>
    <scope>NUCLEOTIDE SEQUENCE [LARGE SCALE GENOMIC DNA]</scope>
    <source>
        <strain evidence="10 11">HDS1380</strain>
    </source>
</reference>
<comment type="function">
    <text evidence="5">May play the central regulatory role in sporulation. It may be an element of the effector pathway responsible for the activation of sporulation genes in response to nutritional stress. Spo0A may act in concert with spo0H (a sigma factor) to control the expression of some genes that are critical to the sporulation process.</text>
</comment>
<dbReference type="OrthoDB" id="9802426at2"/>
<dbReference type="SMART" id="SM00448">
    <property type="entry name" value="REC"/>
    <property type="match status" value="1"/>
</dbReference>
<dbReference type="AlphaFoldDB" id="A0A4Q2K911"/>
<dbReference type="InterPro" id="IPR011006">
    <property type="entry name" value="CheY-like_superfamily"/>
</dbReference>
<keyword evidence="4" id="KW-0804">Transcription</keyword>
<dbReference type="Pfam" id="PF00486">
    <property type="entry name" value="Trans_reg_C"/>
    <property type="match status" value="1"/>
</dbReference>
<evidence type="ECO:0000313" key="11">
    <source>
        <dbReference type="Proteomes" id="UP000291269"/>
    </source>
</evidence>
<dbReference type="InterPro" id="IPR001789">
    <property type="entry name" value="Sig_transdc_resp-reg_receiver"/>
</dbReference>
<dbReference type="GO" id="GO:0006355">
    <property type="term" value="P:regulation of DNA-templated transcription"/>
    <property type="evidence" value="ECO:0007669"/>
    <property type="project" value="InterPro"/>
</dbReference>
<dbReference type="GO" id="GO:0005829">
    <property type="term" value="C:cytosol"/>
    <property type="evidence" value="ECO:0007669"/>
    <property type="project" value="TreeGrafter"/>
</dbReference>
<dbReference type="Gene3D" id="1.10.10.10">
    <property type="entry name" value="Winged helix-like DNA-binding domain superfamily/Winged helix DNA-binding domain"/>
    <property type="match status" value="1"/>
</dbReference>
<dbReference type="GO" id="GO:0032993">
    <property type="term" value="C:protein-DNA complex"/>
    <property type="evidence" value="ECO:0007669"/>
    <property type="project" value="TreeGrafter"/>
</dbReference>
<evidence type="ECO:0000256" key="2">
    <source>
        <dbReference type="ARBA" id="ARBA00023015"/>
    </source>
</evidence>
<evidence type="ECO:0000256" key="3">
    <source>
        <dbReference type="ARBA" id="ARBA00023125"/>
    </source>
</evidence>
<feature type="DNA-binding region" description="OmpR/PhoB-type" evidence="7">
    <location>
        <begin position="128"/>
        <end position="226"/>
    </location>
</feature>
<evidence type="ECO:0000259" key="9">
    <source>
        <dbReference type="PROSITE" id="PS51755"/>
    </source>
</evidence>
<dbReference type="PANTHER" id="PTHR48111">
    <property type="entry name" value="REGULATOR OF RPOS"/>
    <property type="match status" value="1"/>
</dbReference>
<keyword evidence="3 7" id="KW-0238">DNA-binding</keyword>
<feature type="domain" description="Response regulatory" evidence="8">
    <location>
        <begin position="3"/>
        <end position="117"/>
    </location>
</feature>
<dbReference type="SMART" id="SM00862">
    <property type="entry name" value="Trans_reg_C"/>
    <property type="match status" value="1"/>
</dbReference>
<keyword evidence="11" id="KW-1185">Reference proteome</keyword>
<feature type="domain" description="OmpR/PhoB-type" evidence="9">
    <location>
        <begin position="128"/>
        <end position="226"/>
    </location>
</feature>
<evidence type="ECO:0000259" key="8">
    <source>
        <dbReference type="PROSITE" id="PS50110"/>
    </source>
</evidence>
<dbReference type="Gene3D" id="6.10.250.690">
    <property type="match status" value="1"/>
</dbReference>
<sequence>MADILVIEDDKAIQNLLKIALKQENHTVAAVRTAREGIDYVVKNIVDLIVLDLGLPDMDGINVVETVRGFSENLPIIVVSARDDENEKIKCLDAGINDYVQKPFSTAELMARIRAALRHSAAGTETQASTFTNGRLTIDYAAHSVFLDDAEVHLTNYEYKILCLLAQNVGKTLTHNFIISKVWGAGGNDASGLRVFMAGIRRKIEKDPFLQELIRTDVGVGYRMNKI</sequence>
<evidence type="ECO:0000256" key="7">
    <source>
        <dbReference type="PROSITE-ProRule" id="PRU01091"/>
    </source>
</evidence>
<evidence type="ECO:0000256" key="6">
    <source>
        <dbReference type="PROSITE-ProRule" id="PRU00169"/>
    </source>
</evidence>
<dbReference type="PROSITE" id="PS50110">
    <property type="entry name" value="RESPONSE_REGULATORY"/>
    <property type="match status" value="1"/>
</dbReference>
<keyword evidence="6" id="KW-0597">Phosphoprotein</keyword>
<dbReference type="RefSeq" id="WP_129227249.1">
    <property type="nucleotide sequence ID" value="NZ_SDOZ01000005.1"/>
</dbReference>
<dbReference type="InterPro" id="IPR001867">
    <property type="entry name" value="OmpR/PhoB-type_DNA-bd"/>
</dbReference>
<evidence type="ECO:0000313" key="10">
    <source>
        <dbReference type="EMBL" id="RXZ57877.1"/>
    </source>
</evidence>
<dbReference type="Pfam" id="PF00072">
    <property type="entry name" value="Response_reg"/>
    <property type="match status" value="1"/>
</dbReference>
<dbReference type="InterPro" id="IPR039420">
    <property type="entry name" value="WalR-like"/>
</dbReference>
<dbReference type="CDD" id="cd00383">
    <property type="entry name" value="trans_reg_C"/>
    <property type="match status" value="1"/>
</dbReference>
<evidence type="ECO:0000256" key="5">
    <source>
        <dbReference type="ARBA" id="ARBA00024867"/>
    </source>
</evidence>
<feature type="modified residue" description="4-aspartylphosphate" evidence="6">
    <location>
        <position position="52"/>
    </location>
</feature>
<evidence type="ECO:0000256" key="1">
    <source>
        <dbReference type="ARBA" id="ARBA00018672"/>
    </source>
</evidence>
<organism evidence="10 11">
    <name type="scientific">Candidatus Borkfalkia ceftriaxoniphila</name>
    <dbReference type="NCBI Taxonomy" id="2508949"/>
    <lineage>
        <taxon>Bacteria</taxon>
        <taxon>Bacillati</taxon>
        <taxon>Bacillota</taxon>
        <taxon>Clostridia</taxon>
        <taxon>Christensenellales</taxon>
        <taxon>Christensenellaceae</taxon>
        <taxon>Candidatus Borkfalkia</taxon>
    </lineage>
</organism>
<keyword evidence="2" id="KW-0805">Transcription regulation</keyword>
<accession>A0A4Q2K911</accession>
<comment type="caution">
    <text evidence="10">The sequence shown here is derived from an EMBL/GenBank/DDBJ whole genome shotgun (WGS) entry which is preliminary data.</text>
</comment>
<protein>
    <recommendedName>
        <fullName evidence="1">Stage 0 sporulation protein A homolog</fullName>
    </recommendedName>
</protein>
<dbReference type="GO" id="GO:0000156">
    <property type="term" value="F:phosphorelay response regulator activity"/>
    <property type="evidence" value="ECO:0007669"/>
    <property type="project" value="TreeGrafter"/>
</dbReference>